<feature type="transmembrane region" description="Helical" evidence="2">
    <location>
        <begin position="42"/>
        <end position="60"/>
    </location>
</feature>
<protein>
    <submittedName>
        <fullName evidence="4">Cupredoxin domain-containing protein</fullName>
    </submittedName>
</protein>
<evidence type="ECO:0000313" key="5">
    <source>
        <dbReference type="Proteomes" id="UP000639396"/>
    </source>
</evidence>
<dbReference type="Gene3D" id="2.60.40.420">
    <property type="entry name" value="Cupredoxins - blue copper proteins"/>
    <property type="match status" value="1"/>
</dbReference>
<feature type="domain" description="EfeO-type cupredoxin-like" evidence="3">
    <location>
        <begin position="97"/>
        <end position="166"/>
    </location>
</feature>
<keyword evidence="2" id="KW-0812">Transmembrane</keyword>
<gene>
    <name evidence="4" type="ORF">IDH45_20165</name>
</gene>
<evidence type="ECO:0000256" key="2">
    <source>
        <dbReference type="SAM" id="Phobius"/>
    </source>
</evidence>
<sequence>MQLNSDSNRRRKPVQPVSFTVPGQPKRRRASANLYVLKRKHLLLAVGALVLLSAFILYASQRESAPVAGAAAVERTIHLVTGEFKSTTPDGKEIEAYRWDPGTVVVHKGDKVKLSIYGVNGASHPFIIEGLGIKGEVKKGEETVVTFKADKEGTYRIICLTHPDIAHNGPMIGYIIVD</sequence>
<dbReference type="InterPro" id="IPR008972">
    <property type="entry name" value="Cupredoxin"/>
</dbReference>
<name>A0A927H1G0_9BACL</name>
<dbReference type="InterPro" id="IPR028096">
    <property type="entry name" value="EfeO_Cupredoxin"/>
</dbReference>
<organism evidence="4 5">
    <name type="scientific">Paenibacillus oceani</name>
    <dbReference type="NCBI Taxonomy" id="2772510"/>
    <lineage>
        <taxon>Bacteria</taxon>
        <taxon>Bacillati</taxon>
        <taxon>Bacillota</taxon>
        <taxon>Bacilli</taxon>
        <taxon>Bacillales</taxon>
        <taxon>Paenibacillaceae</taxon>
        <taxon>Paenibacillus</taxon>
    </lineage>
</organism>
<comment type="caution">
    <text evidence="4">The sequence shown here is derived from an EMBL/GenBank/DDBJ whole genome shotgun (WGS) entry which is preliminary data.</text>
</comment>
<dbReference type="Proteomes" id="UP000639396">
    <property type="component" value="Unassembled WGS sequence"/>
</dbReference>
<evidence type="ECO:0000313" key="4">
    <source>
        <dbReference type="EMBL" id="MBD2864303.1"/>
    </source>
</evidence>
<proteinExistence type="predicted"/>
<dbReference type="AlphaFoldDB" id="A0A927H1G0"/>
<dbReference type="EMBL" id="JACXJA010000028">
    <property type="protein sequence ID" value="MBD2864303.1"/>
    <property type="molecule type" value="Genomic_DNA"/>
</dbReference>
<evidence type="ECO:0000259" key="3">
    <source>
        <dbReference type="Pfam" id="PF13473"/>
    </source>
</evidence>
<accession>A0A927H1G0</accession>
<reference evidence="4" key="1">
    <citation type="submission" date="2020-09" db="EMBL/GenBank/DDBJ databases">
        <title>A novel bacterium of genus Paenibacillus, isolated from South China Sea.</title>
        <authorList>
            <person name="Huang H."/>
            <person name="Mo K."/>
            <person name="Hu Y."/>
        </authorList>
    </citation>
    <scope>NUCLEOTIDE SEQUENCE</scope>
    <source>
        <strain evidence="4">IB182363</strain>
    </source>
</reference>
<feature type="region of interest" description="Disordered" evidence="1">
    <location>
        <begin position="1"/>
        <end position="25"/>
    </location>
</feature>
<dbReference type="SUPFAM" id="SSF49503">
    <property type="entry name" value="Cupredoxins"/>
    <property type="match status" value="1"/>
</dbReference>
<keyword evidence="5" id="KW-1185">Reference proteome</keyword>
<dbReference type="Pfam" id="PF13473">
    <property type="entry name" value="Cupredoxin_1"/>
    <property type="match status" value="1"/>
</dbReference>
<keyword evidence="2" id="KW-1133">Transmembrane helix</keyword>
<keyword evidence="2" id="KW-0472">Membrane</keyword>
<evidence type="ECO:0000256" key="1">
    <source>
        <dbReference type="SAM" id="MobiDB-lite"/>
    </source>
</evidence>